<evidence type="ECO:0000256" key="2">
    <source>
        <dbReference type="ARBA" id="ARBA00022777"/>
    </source>
</evidence>
<dbReference type="GO" id="GO:0016020">
    <property type="term" value="C:membrane"/>
    <property type="evidence" value="ECO:0007669"/>
    <property type="project" value="InterPro"/>
</dbReference>
<dbReference type="GO" id="GO:0046983">
    <property type="term" value="F:protein dimerization activity"/>
    <property type="evidence" value="ECO:0007669"/>
    <property type="project" value="InterPro"/>
</dbReference>
<dbReference type="Pfam" id="PF07730">
    <property type="entry name" value="HisKA_3"/>
    <property type="match status" value="1"/>
</dbReference>
<dbReference type="RefSeq" id="WP_184259265.1">
    <property type="nucleotide sequence ID" value="NZ_JACHIO010000023.1"/>
</dbReference>
<dbReference type="Pfam" id="PF07494">
    <property type="entry name" value="Reg_prop"/>
    <property type="match status" value="3"/>
</dbReference>
<gene>
    <name evidence="6" type="ORF">HDF15_004419</name>
</gene>
<evidence type="ECO:0000313" key="6">
    <source>
        <dbReference type="EMBL" id="MBB5066047.1"/>
    </source>
</evidence>
<sequence length="1038" mass="115677">MPVPADTLSDARKAFVHRLALLAYRLTVILLPALLCLPGFALNPNRSISQYSHATWRMQEGFFNGRATVVAQTTDGYLWIGTHNGLLRFDGVRFRPWTPPLGTRLPQDDIRALRGAHDGSLWIGTRDGLFHWKGQKLVHISGISGSVIAIVEDRQGDIWVARGGPGDPQGVLCQIVDDKAQCFNQNNGLPAGISDGQSLLVDPGGDLWMGANRLLVRWRGGSPSLYTPPGLSSNSNVGIDALAASPDGSMWVGLDEPGRGLGLERLVEGNWAPFPSPELDGSKLQVTDLFSDRDGALWIGTADQGIYHYYNGRVDQFRRTDGLSSDFISTFFQDKEGTVWVVTPQGVDSFHDINVTTWSAREGLTTDNVVSVAASHDGTVWVGNAGGLDSIKSGKISSIREGKGLPGNQVRSVFEDQENRLWVGVDNDLTLYQGGHFKKISRLDGSSIGPVSSITEDPQKNLWVESVHNKKLLRIRDLKIQEEFPLSDIDPTRALAADAQGNLWLGLREGGLARFQNGHVEKIHFPHSMNSRVRQMIVNPDGSIFAASSSGILAWKEGRTFVLGTRNGLPCDGINGMIGDEHSNLWLHASCGVIEIDQSELQQWWKHPANTVQFRFFDMLDGTQPGNAFYEPAARSKDGLLWFANGSVLQMVDPSNLIRNPVPPPVHVEEIIADRKHYSPQGIMRLPRLTRDLEIDYTALSFVAPQKMRFRYRLDGHDKDWQEAGTRRQAFYTDLSPGNYRFRVLACNNDGVWNESGATLSFFIVPAFYQTSWFHILCVIAAGSIFCIFYLAHLKRVTRRLQEQLAARLEERERIARELHDTLLQGFQGLMLRFQSVLKNIPSEGPAQQMMESALDRADKVLLEGRQRVHDLREGSINGDGLWNDLALWGEELAMDRSTRFSATIIGTPQPLTPAASNEVYQIGREALTNAFRHAFADRIEIEITYDHLKVRLIIRDDGKGMDNEILKRGRFGHWGLSGMRERAQKIGAQLNIWSHGGAGTEIDLSIPAKLAYQRPRKKFGWHEFKQRIMGHPGQESS</sequence>
<dbReference type="Gene3D" id="2.130.10.10">
    <property type="entry name" value="YVTN repeat-like/Quinoprotein amine dehydrogenase"/>
    <property type="match status" value="4"/>
</dbReference>
<evidence type="ECO:0000256" key="1">
    <source>
        <dbReference type="ARBA" id="ARBA00022679"/>
    </source>
</evidence>
<dbReference type="Pfam" id="PF02518">
    <property type="entry name" value="HATPase_c"/>
    <property type="match status" value="1"/>
</dbReference>
<evidence type="ECO:0000256" key="3">
    <source>
        <dbReference type="ARBA" id="ARBA00023012"/>
    </source>
</evidence>
<dbReference type="InterPro" id="IPR050482">
    <property type="entry name" value="Sensor_HK_TwoCompSys"/>
</dbReference>
<dbReference type="Gene3D" id="3.30.565.10">
    <property type="entry name" value="Histidine kinase-like ATPase, C-terminal domain"/>
    <property type="match status" value="1"/>
</dbReference>
<dbReference type="InterPro" id="IPR036890">
    <property type="entry name" value="HATPase_C_sf"/>
</dbReference>
<dbReference type="InterPro" id="IPR003594">
    <property type="entry name" value="HATPase_dom"/>
</dbReference>
<keyword evidence="4" id="KW-0812">Transmembrane</keyword>
<dbReference type="CDD" id="cd16917">
    <property type="entry name" value="HATPase_UhpB-NarQ-NarX-like"/>
    <property type="match status" value="1"/>
</dbReference>
<dbReference type="Pfam" id="PF07495">
    <property type="entry name" value="Y_Y_Y"/>
    <property type="match status" value="1"/>
</dbReference>
<dbReference type="InterPro" id="IPR011712">
    <property type="entry name" value="Sig_transdc_His_kin_sub3_dim/P"/>
</dbReference>
<feature type="transmembrane region" description="Helical" evidence="4">
    <location>
        <begin position="773"/>
        <end position="792"/>
    </location>
</feature>
<keyword evidence="2 6" id="KW-0418">Kinase</keyword>
<dbReference type="Gene3D" id="2.60.40.10">
    <property type="entry name" value="Immunoglobulins"/>
    <property type="match status" value="1"/>
</dbReference>
<dbReference type="AlphaFoldDB" id="A0A7W8EBQ0"/>
<dbReference type="SUPFAM" id="SSF55874">
    <property type="entry name" value="ATPase domain of HSP90 chaperone/DNA topoisomerase II/histidine kinase"/>
    <property type="match status" value="1"/>
</dbReference>
<dbReference type="EMBL" id="JACHIO010000023">
    <property type="protein sequence ID" value="MBB5066047.1"/>
    <property type="molecule type" value="Genomic_DNA"/>
</dbReference>
<dbReference type="Proteomes" id="UP000584867">
    <property type="component" value="Unassembled WGS sequence"/>
</dbReference>
<dbReference type="GO" id="GO:0000155">
    <property type="term" value="F:phosphorelay sensor kinase activity"/>
    <property type="evidence" value="ECO:0007669"/>
    <property type="project" value="InterPro"/>
</dbReference>
<name>A0A7W8EBQ0_9BACT</name>
<keyword evidence="3" id="KW-0902">Two-component regulatory system</keyword>
<feature type="transmembrane region" description="Helical" evidence="4">
    <location>
        <begin position="22"/>
        <end position="42"/>
    </location>
</feature>
<dbReference type="InterPro" id="IPR013783">
    <property type="entry name" value="Ig-like_fold"/>
</dbReference>
<evidence type="ECO:0000259" key="5">
    <source>
        <dbReference type="SMART" id="SM00387"/>
    </source>
</evidence>
<organism evidence="6 7">
    <name type="scientific">Granulicella mallensis</name>
    <dbReference type="NCBI Taxonomy" id="940614"/>
    <lineage>
        <taxon>Bacteria</taxon>
        <taxon>Pseudomonadati</taxon>
        <taxon>Acidobacteriota</taxon>
        <taxon>Terriglobia</taxon>
        <taxon>Terriglobales</taxon>
        <taxon>Acidobacteriaceae</taxon>
        <taxon>Granulicella</taxon>
    </lineage>
</organism>
<feature type="domain" description="Histidine kinase/HSP90-like ATPase" evidence="5">
    <location>
        <begin position="915"/>
        <end position="1011"/>
    </location>
</feature>
<keyword evidence="4" id="KW-0472">Membrane</keyword>
<dbReference type="InterPro" id="IPR011123">
    <property type="entry name" value="Y_Y_Y"/>
</dbReference>
<dbReference type="PANTHER" id="PTHR24421">
    <property type="entry name" value="NITRATE/NITRITE SENSOR PROTEIN NARX-RELATED"/>
    <property type="match status" value="1"/>
</dbReference>
<protein>
    <submittedName>
        <fullName evidence="6">Signal transduction histidine kinase/ligand-binding sensor domain-containing protein</fullName>
    </submittedName>
</protein>
<dbReference type="Gene3D" id="1.20.5.1930">
    <property type="match status" value="1"/>
</dbReference>
<dbReference type="PANTHER" id="PTHR24421:SF62">
    <property type="entry name" value="SENSORY TRANSDUCTION HISTIDINE KINASE"/>
    <property type="match status" value="1"/>
</dbReference>
<dbReference type="SMART" id="SM00387">
    <property type="entry name" value="HATPase_c"/>
    <property type="match status" value="1"/>
</dbReference>
<comment type="caution">
    <text evidence="6">The sequence shown here is derived from an EMBL/GenBank/DDBJ whole genome shotgun (WGS) entry which is preliminary data.</text>
</comment>
<accession>A0A7W8EBQ0</accession>
<proteinExistence type="predicted"/>
<dbReference type="InterPro" id="IPR015943">
    <property type="entry name" value="WD40/YVTN_repeat-like_dom_sf"/>
</dbReference>
<keyword evidence="4" id="KW-1133">Transmembrane helix</keyword>
<keyword evidence="1" id="KW-0808">Transferase</keyword>
<reference evidence="6 7" key="1">
    <citation type="submission" date="2020-08" db="EMBL/GenBank/DDBJ databases">
        <title>Genomic Encyclopedia of Type Strains, Phase IV (KMG-V): Genome sequencing to study the core and pangenomes of soil and plant-associated prokaryotes.</title>
        <authorList>
            <person name="Whitman W."/>
        </authorList>
    </citation>
    <scope>NUCLEOTIDE SEQUENCE [LARGE SCALE GENOMIC DNA]</scope>
    <source>
        <strain evidence="6 7">X5P3</strain>
    </source>
</reference>
<dbReference type="SUPFAM" id="SSF63829">
    <property type="entry name" value="Calcium-dependent phosphotriesterase"/>
    <property type="match status" value="2"/>
</dbReference>
<dbReference type="InterPro" id="IPR011110">
    <property type="entry name" value="Reg_prop"/>
</dbReference>
<evidence type="ECO:0000256" key="4">
    <source>
        <dbReference type="SAM" id="Phobius"/>
    </source>
</evidence>
<evidence type="ECO:0000313" key="7">
    <source>
        <dbReference type="Proteomes" id="UP000584867"/>
    </source>
</evidence>